<keyword evidence="1" id="KW-0812">Transmembrane</keyword>
<gene>
    <name evidence="2" type="ORF">U0R22_005334</name>
</gene>
<evidence type="ECO:0008006" key="4">
    <source>
        <dbReference type="Google" id="ProtNLM"/>
    </source>
</evidence>
<evidence type="ECO:0000256" key="1">
    <source>
        <dbReference type="SAM" id="Phobius"/>
    </source>
</evidence>
<reference evidence="2 3" key="1">
    <citation type="submission" date="2023-11" db="EMBL/GenBank/DDBJ databases">
        <authorList>
            <person name="Panchal A.K."/>
            <person name="Meaney J.S."/>
            <person name="Karas B.J."/>
            <person name="diCenzo G.C."/>
        </authorList>
    </citation>
    <scope>NUCLEOTIDE SEQUENCE [LARGE SCALE GENOMIC DNA]</scope>
    <source>
        <strain evidence="2 3">NZP2235</strain>
    </source>
</reference>
<keyword evidence="1" id="KW-0472">Membrane</keyword>
<dbReference type="EMBL" id="CP139858">
    <property type="protein sequence ID" value="WQC01120.1"/>
    <property type="molecule type" value="Genomic_DNA"/>
</dbReference>
<protein>
    <recommendedName>
        <fullName evidence="4">MacB-like periplasmic core domain-containing protein</fullName>
    </recommendedName>
</protein>
<feature type="transmembrane region" description="Helical" evidence="1">
    <location>
        <begin position="272"/>
        <end position="292"/>
    </location>
</feature>
<keyword evidence="1" id="KW-1133">Transmembrane helix</keyword>
<dbReference type="Proteomes" id="UP001322481">
    <property type="component" value="Chromosome"/>
</dbReference>
<keyword evidence="3" id="KW-1185">Reference proteome</keyword>
<dbReference type="RefSeq" id="WP_322416024.1">
    <property type="nucleotide sequence ID" value="NZ_CP139858.1"/>
</dbReference>
<name>A0ABZ0VUE1_9HYPH</name>
<evidence type="ECO:0000313" key="3">
    <source>
        <dbReference type="Proteomes" id="UP001322481"/>
    </source>
</evidence>
<accession>A0ABZ0VUE1</accession>
<organism evidence="2 3">
    <name type="scientific">Mesorhizobium huakuii</name>
    <dbReference type="NCBI Taxonomy" id="28104"/>
    <lineage>
        <taxon>Bacteria</taxon>
        <taxon>Pseudomonadati</taxon>
        <taxon>Pseudomonadota</taxon>
        <taxon>Alphaproteobacteria</taxon>
        <taxon>Hyphomicrobiales</taxon>
        <taxon>Phyllobacteriaceae</taxon>
        <taxon>Mesorhizobium</taxon>
    </lineage>
</organism>
<proteinExistence type="predicted"/>
<feature type="transmembrane region" description="Helical" evidence="1">
    <location>
        <begin position="348"/>
        <end position="370"/>
    </location>
</feature>
<evidence type="ECO:0000313" key="2">
    <source>
        <dbReference type="EMBL" id="WQC01120.1"/>
    </source>
</evidence>
<feature type="transmembrane region" description="Helical" evidence="1">
    <location>
        <begin position="323"/>
        <end position="342"/>
    </location>
</feature>
<sequence>MSEVLKALQAVYLALLTLCFVSTVFIASIREVPPYAEVAKSIKDLLDGRVYLFTDDTIKTTVDAAIQAVRTDQRKVFADAFQQADIPMPADAIAALNVPTNGVIQPFSETYTLLVLRRSVALFANRHAKVFRAKAIEISSDNASKIRARGLACDVILNSDIDDQSVYLLIRFERKNGRCIAGDSAVKLPVAGKFEDVPATSFREWLVQKQLLKPPLFVEKAPGEITFLDVSADLWSEILAKKPAEAYDYLLAQGMKSRTTVKVFGVEIDQSLVIWLIPSSILALMLVLYLYLGEAIQRAKRRKTPLDADGPWIGNFASPLAQFCYACSILLWPLGLAIGFTIQLWSGSLIFVAAILGWILAAVAAAAAFFSSRQLRAICAPSADT</sequence>